<proteinExistence type="predicted"/>
<comment type="caution">
    <text evidence="1">The sequence shown here is derived from an EMBL/GenBank/DDBJ whole genome shotgun (WGS) entry which is preliminary data.</text>
</comment>
<evidence type="ECO:0000313" key="2">
    <source>
        <dbReference type="Proteomes" id="UP001165101"/>
    </source>
</evidence>
<reference evidence="1" key="1">
    <citation type="submission" date="2023-04" db="EMBL/GenBank/DDBJ databases">
        <title>Candida boidinii NBRC 1967.</title>
        <authorList>
            <person name="Ichikawa N."/>
            <person name="Sato H."/>
            <person name="Tonouchi N."/>
        </authorList>
    </citation>
    <scope>NUCLEOTIDE SEQUENCE</scope>
    <source>
        <strain evidence="1">NBRC 1967</strain>
    </source>
</reference>
<keyword evidence="2" id="KW-1185">Reference proteome</keyword>
<organism evidence="1 2">
    <name type="scientific">Candida boidinii</name>
    <name type="common">Yeast</name>
    <dbReference type="NCBI Taxonomy" id="5477"/>
    <lineage>
        <taxon>Eukaryota</taxon>
        <taxon>Fungi</taxon>
        <taxon>Dikarya</taxon>
        <taxon>Ascomycota</taxon>
        <taxon>Saccharomycotina</taxon>
        <taxon>Pichiomycetes</taxon>
        <taxon>Pichiales</taxon>
        <taxon>Pichiaceae</taxon>
        <taxon>Ogataea</taxon>
        <taxon>Ogataea/Candida clade</taxon>
    </lineage>
</organism>
<sequence>MSNGSYNSAKSHLIDSQELFDVLIDSSKYNGAKYLQILPLSDEIKPFFISNSNITSGGNDNEIIEFNKILTYDNEEQGLTEVIILKESIIQTFLNSFKLFKEKYINDDDDDDSDTVFNNEKYLISLIILILTPEDHKFLNIHLKQFNLIYGENSNFLKFEINLIISLLTSNLPKTNKSSSLWELLKKLTILKFQELNGLQDIIKFINILISCVFKSCKLHNRNYYGWSFMKFLINLIKLIEFNNNNNNNNNNNEIIINNLILKFNDKINDFLNDFSFFNTYSNLLFNDLNELTHTYNNILRFSEKINNKISLNNINELNFNFIFEQLIKLYNINNNLNLNSYSILFNFSIMLIKLNELTNNENENENEKINEFFINYFNDLKIKINKFKLNYKINEFKLINNELNIIINNNSVKNINEFNYDLNFKNQLKLIEINLKILNFYNIYNNSNNNN</sequence>
<name>A0ACB5TKG9_CANBO</name>
<evidence type="ECO:0000313" key="1">
    <source>
        <dbReference type="EMBL" id="GME90185.1"/>
    </source>
</evidence>
<gene>
    <name evidence="1" type="ORF">Cboi01_000173600</name>
</gene>
<dbReference type="EMBL" id="BSXV01000686">
    <property type="protein sequence ID" value="GME90185.1"/>
    <property type="molecule type" value="Genomic_DNA"/>
</dbReference>
<accession>A0ACB5TKG9</accession>
<protein>
    <submittedName>
        <fullName evidence="1">Unnamed protein product</fullName>
    </submittedName>
</protein>
<dbReference type="Proteomes" id="UP001165101">
    <property type="component" value="Unassembled WGS sequence"/>
</dbReference>